<accession>A0A413R1Z3</accession>
<proteinExistence type="predicted"/>
<dbReference type="Gene3D" id="3.40.630.40">
    <property type="entry name" value="Zn-dependent exopeptidases"/>
    <property type="match status" value="1"/>
</dbReference>
<feature type="compositionally biased region" description="Acidic residues" evidence="2">
    <location>
        <begin position="67"/>
        <end position="80"/>
    </location>
</feature>
<keyword evidence="3" id="KW-0732">Signal</keyword>
<dbReference type="Proteomes" id="UP000283431">
    <property type="component" value="Unassembled WGS sequence"/>
</dbReference>
<evidence type="ECO:0000256" key="3">
    <source>
        <dbReference type="SAM" id="SignalP"/>
    </source>
</evidence>
<dbReference type="PROSITE" id="PS51257">
    <property type="entry name" value="PROKAR_LIPOPROTEIN"/>
    <property type="match status" value="1"/>
</dbReference>
<dbReference type="GO" id="GO:0030288">
    <property type="term" value="C:outer membrane-bounded periplasmic space"/>
    <property type="evidence" value="ECO:0007669"/>
    <property type="project" value="TreeGrafter"/>
</dbReference>
<dbReference type="EMBL" id="QSDV01000046">
    <property type="protein sequence ID" value="RGZ14461.1"/>
    <property type="molecule type" value="Genomic_DNA"/>
</dbReference>
<dbReference type="AlphaFoldDB" id="A0A413R1Z3"/>
<dbReference type="CDD" id="cd02696">
    <property type="entry name" value="MurNAc-LAA"/>
    <property type="match status" value="1"/>
</dbReference>
<dbReference type="PANTHER" id="PTHR30404:SF0">
    <property type="entry name" value="N-ACETYLMURAMOYL-L-ALANINE AMIDASE AMIC"/>
    <property type="match status" value="1"/>
</dbReference>
<organism evidence="7 10">
    <name type="scientific">Agathobacter rectalis</name>
    <dbReference type="NCBI Taxonomy" id="39491"/>
    <lineage>
        <taxon>Bacteria</taxon>
        <taxon>Bacillati</taxon>
        <taxon>Bacillota</taxon>
        <taxon>Clostridia</taxon>
        <taxon>Lachnospirales</taxon>
        <taxon>Lachnospiraceae</taxon>
        <taxon>Agathobacter</taxon>
    </lineage>
</organism>
<feature type="chain" id="PRO_5038304978" evidence="3">
    <location>
        <begin position="25"/>
        <end position="347"/>
    </location>
</feature>
<dbReference type="GO" id="GO:0009253">
    <property type="term" value="P:peptidoglycan catabolic process"/>
    <property type="evidence" value="ECO:0007669"/>
    <property type="project" value="InterPro"/>
</dbReference>
<protein>
    <submittedName>
        <fullName evidence="7">N-acetylmuramoyl-L-alanine amidase</fullName>
    </submittedName>
</protein>
<keyword evidence="1" id="KW-0378">Hydrolase</keyword>
<evidence type="ECO:0000313" key="10">
    <source>
        <dbReference type="Proteomes" id="UP000286341"/>
    </source>
</evidence>
<dbReference type="PANTHER" id="PTHR30404">
    <property type="entry name" value="N-ACETYLMURAMOYL-L-ALANINE AMIDASE"/>
    <property type="match status" value="1"/>
</dbReference>
<feature type="compositionally biased region" description="Basic and acidic residues" evidence="2">
    <location>
        <begin position="23"/>
        <end position="43"/>
    </location>
</feature>
<feature type="compositionally biased region" description="Low complexity" evidence="2">
    <location>
        <begin position="44"/>
        <end position="66"/>
    </location>
</feature>
<evidence type="ECO:0000313" key="7">
    <source>
        <dbReference type="EMBL" id="RHA15471.1"/>
    </source>
</evidence>
<evidence type="ECO:0000256" key="1">
    <source>
        <dbReference type="ARBA" id="ARBA00022801"/>
    </source>
</evidence>
<reference evidence="8 9" key="1">
    <citation type="submission" date="2018-08" db="EMBL/GenBank/DDBJ databases">
        <title>A genome reference for cultivated species of the human gut microbiota.</title>
        <authorList>
            <person name="Zou Y."/>
            <person name="Xue W."/>
            <person name="Luo G."/>
        </authorList>
    </citation>
    <scope>NUCLEOTIDE SEQUENCE [LARGE SCALE GENOMIC DNA]</scope>
    <source>
        <strain evidence="7 10">AM44-1AT</strain>
        <strain evidence="6 8">AM48-7</strain>
        <strain evidence="5 9">AM54-25XD</strain>
    </source>
</reference>
<feature type="region of interest" description="Disordered" evidence="2">
    <location>
        <begin position="21"/>
        <end position="89"/>
    </location>
</feature>
<gene>
    <name evidence="7" type="ORF">DW948_03360</name>
    <name evidence="6" type="ORF">DW975_15050</name>
    <name evidence="5" type="ORF">DXA03_14355</name>
</gene>
<evidence type="ECO:0000259" key="4">
    <source>
        <dbReference type="Pfam" id="PF01520"/>
    </source>
</evidence>
<dbReference type="EMBL" id="QSFB01000003">
    <property type="protein sequence ID" value="RHA15471.1"/>
    <property type="molecule type" value="Genomic_DNA"/>
</dbReference>
<feature type="domain" description="MurNAc-LAA" evidence="4">
    <location>
        <begin position="139"/>
        <end position="334"/>
    </location>
</feature>
<comment type="caution">
    <text evidence="7">The sequence shown here is derived from an EMBL/GenBank/DDBJ whole genome shotgun (WGS) entry which is preliminary data.</text>
</comment>
<dbReference type="InterPro" id="IPR050695">
    <property type="entry name" value="N-acetylmuramoyl_amidase_3"/>
</dbReference>
<evidence type="ECO:0000313" key="8">
    <source>
        <dbReference type="Proteomes" id="UP000283431"/>
    </source>
</evidence>
<dbReference type="EMBL" id="QSEN01000046">
    <property type="protein sequence ID" value="RGZ73681.1"/>
    <property type="molecule type" value="Genomic_DNA"/>
</dbReference>
<evidence type="ECO:0000313" key="6">
    <source>
        <dbReference type="EMBL" id="RGZ73681.1"/>
    </source>
</evidence>
<dbReference type="Proteomes" id="UP000285209">
    <property type="component" value="Unassembled WGS sequence"/>
</dbReference>
<dbReference type="InterPro" id="IPR002508">
    <property type="entry name" value="MurNAc-LAA_cat"/>
</dbReference>
<evidence type="ECO:0000256" key="2">
    <source>
        <dbReference type="SAM" id="MobiDB-lite"/>
    </source>
</evidence>
<feature type="signal peptide" evidence="3">
    <location>
        <begin position="1"/>
        <end position="24"/>
    </location>
</feature>
<evidence type="ECO:0000313" key="9">
    <source>
        <dbReference type="Proteomes" id="UP000285209"/>
    </source>
</evidence>
<dbReference type="Proteomes" id="UP000286341">
    <property type="component" value="Unassembled WGS sequence"/>
</dbReference>
<sequence length="347" mass="36614">MKRFTAILLTGMMIFTLASCGKKAQDTPTKPETETQAVEKVEMPTETEAVTEVVTESVKDTQQTEAQQEEQTAEQPDEEQNNSGDNNSSYQYVERASYENGESVSLNPSWQYADHSAINSGCAVMYKATANRKNIVVGVNAGHGTSGGTSVKTLCHPDGSAKTTGGTTGAGATKAVAVSGGMSFNDGTPESSVTLRMAQILKDKLLAAGYDVLMVRDGSDVQLDNVARTVICNNAADCHIALHWDGDGLSYDKGCFYISVPGGIKGMEPVASHWQQHDALGASLIEGLRAHGAKINGNGSMAIDLTQTSYSTVPSVDVELGNACSDHSDATLENLADGLVQGVEGYF</sequence>
<dbReference type="GO" id="GO:0008745">
    <property type="term" value="F:N-acetylmuramoyl-L-alanine amidase activity"/>
    <property type="evidence" value="ECO:0007669"/>
    <property type="project" value="InterPro"/>
</dbReference>
<dbReference type="Pfam" id="PF01520">
    <property type="entry name" value="Amidase_3"/>
    <property type="match status" value="1"/>
</dbReference>
<evidence type="ECO:0000313" key="5">
    <source>
        <dbReference type="EMBL" id="RGZ14461.1"/>
    </source>
</evidence>
<dbReference type="SUPFAM" id="SSF53187">
    <property type="entry name" value="Zn-dependent exopeptidases"/>
    <property type="match status" value="1"/>
</dbReference>
<dbReference type="RefSeq" id="WP_118342287.1">
    <property type="nucleotide sequence ID" value="NZ_QSEY01000005.1"/>
</dbReference>
<name>A0A413R1Z3_9FIRM</name>